<evidence type="ECO:0000256" key="1">
    <source>
        <dbReference type="ARBA" id="ARBA00022723"/>
    </source>
</evidence>
<evidence type="ECO:0000259" key="7">
    <source>
        <dbReference type="PROSITE" id="PS50865"/>
    </source>
</evidence>
<sequence>MTTSQKCDNPSCPQAAADSPISSNNLRLCSRCRATRYCSQECQRACWPSHKRRCRRQNYIIKFQLCPEDIADPPVERTLSCPADAPFYLLHLALQTAFGWATTHSFDFAVRDPDYRPPTDIADFLRNRLVYRDGGADRPREYLLRVVDPVPRSPFSGIDRMHEGSRQHPGTVEKKSNEWCLWQLLDDRQYQGKQLLYTYDFGDNWEHVSTVEGRAEATDHFVCLSGTGHPVAEDAGGVAGWNDLKAAYRTERPTAEQRERRAWFETRASNADPAGLAGDRVHAWDKAQVNRNLENLLERFEQIAEQAASQKAMFEQIIGRS</sequence>
<dbReference type="InterPro" id="IPR002893">
    <property type="entry name" value="Znf_MYND"/>
</dbReference>
<gene>
    <name evidence="8" type="ORF">C7999DRAFT_33662</name>
</gene>
<evidence type="ECO:0000256" key="5">
    <source>
        <dbReference type="SAM" id="Coils"/>
    </source>
</evidence>
<dbReference type="InterPro" id="IPR024047">
    <property type="entry name" value="MM3350-like_sf"/>
</dbReference>
<dbReference type="GO" id="GO:0008270">
    <property type="term" value="F:zinc ion binding"/>
    <property type="evidence" value="ECO:0007669"/>
    <property type="project" value="UniProtKB-KW"/>
</dbReference>
<comment type="caution">
    <text evidence="8">The sequence shown here is derived from an EMBL/GenBank/DDBJ whole genome shotgun (WGS) entry which is preliminary data.</text>
</comment>
<evidence type="ECO:0000256" key="2">
    <source>
        <dbReference type="ARBA" id="ARBA00022771"/>
    </source>
</evidence>
<reference evidence="8" key="1">
    <citation type="journal article" date="2023" name="Mol. Phylogenet. Evol.">
        <title>Genome-scale phylogeny and comparative genomics of the fungal order Sordariales.</title>
        <authorList>
            <person name="Hensen N."/>
            <person name="Bonometti L."/>
            <person name="Westerberg I."/>
            <person name="Brannstrom I.O."/>
            <person name="Guillou S."/>
            <person name="Cros-Aarteil S."/>
            <person name="Calhoun S."/>
            <person name="Haridas S."/>
            <person name="Kuo A."/>
            <person name="Mondo S."/>
            <person name="Pangilinan J."/>
            <person name="Riley R."/>
            <person name="LaButti K."/>
            <person name="Andreopoulos B."/>
            <person name="Lipzen A."/>
            <person name="Chen C."/>
            <person name="Yan M."/>
            <person name="Daum C."/>
            <person name="Ng V."/>
            <person name="Clum A."/>
            <person name="Steindorff A."/>
            <person name="Ohm R.A."/>
            <person name="Martin F."/>
            <person name="Silar P."/>
            <person name="Natvig D.O."/>
            <person name="Lalanne C."/>
            <person name="Gautier V."/>
            <person name="Ament-Velasquez S.L."/>
            <person name="Kruys A."/>
            <person name="Hutchinson M.I."/>
            <person name="Powell A.J."/>
            <person name="Barry K."/>
            <person name="Miller A.N."/>
            <person name="Grigoriev I.V."/>
            <person name="Debuchy R."/>
            <person name="Gladieux P."/>
            <person name="Hiltunen Thoren M."/>
            <person name="Johannesson H."/>
        </authorList>
    </citation>
    <scope>NUCLEOTIDE SEQUENCE</scope>
    <source>
        <strain evidence="8">CBS 359.72</strain>
    </source>
</reference>
<dbReference type="AlphaFoldDB" id="A0AAN7HHQ0"/>
<organism evidence="8 9">
    <name type="scientific">Corynascus novoguineensis</name>
    <dbReference type="NCBI Taxonomy" id="1126955"/>
    <lineage>
        <taxon>Eukaryota</taxon>
        <taxon>Fungi</taxon>
        <taxon>Dikarya</taxon>
        <taxon>Ascomycota</taxon>
        <taxon>Pezizomycotina</taxon>
        <taxon>Sordariomycetes</taxon>
        <taxon>Sordariomycetidae</taxon>
        <taxon>Sordariales</taxon>
        <taxon>Chaetomiaceae</taxon>
        <taxon>Corynascus</taxon>
    </lineage>
</organism>
<dbReference type="EMBL" id="MU857686">
    <property type="protein sequence ID" value="KAK4245957.1"/>
    <property type="molecule type" value="Genomic_DNA"/>
</dbReference>
<reference evidence="8" key="2">
    <citation type="submission" date="2023-05" db="EMBL/GenBank/DDBJ databases">
        <authorList>
            <consortium name="Lawrence Berkeley National Laboratory"/>
            <person name="Steindorff A."/>
            <person name="Hensen N."/>
            <person name="Bonometti L."/>
            <person name="Westerberg I."/>
            <person name="Brannstrom I.O."/>
            <person name="Guillou S."/>
            <person name="Cros-Aarteil S."/>
            <person name="Calhoun S."/>
            <person name="Haridas S."/>
            <person name="Kuo A."/>
            <person name="Mondo S."/>
            <person name="Pangilinan J."/>
            <person name="Riley R."/>
            <person name="Labutti K."/>
            <person name="Andreopoulos B."/>
            <person name="Lipzen A."/>
            <person name="Chen C."/>
            <person name="Yanf M."/>
            <person name="Daum C."/>
            <person name="Ng V."/>
            <person name="Clum A."/>
            <person name="Ohm R."/>
            <person name="Martin F."/>
            <person name="Silar P."/>
            <person name="Natvig D."/>
            <person name="Lalanne C."/>
            <person name="Gautier V."/>
            <person name="Ament-Velasquez S.L."/>
            <person name="Kruys A."/>
            <person name="Hutchinson M.I."/>
            <person name="Powell A.J."/>
            <person name="Barry K."/>
            <person name="Miller A.N."/>
            <person name="Grigoriev I.V."/>
            <person name="Debuchy R."/>
            <person name="Gladieux P."/>
            <person name="Thoren M.H."/>
            <person name="Johannesson H."/>
        </authorList>
    </citation>
    <scope>NUCLEOTIDE SEQUENCE</scope>
    <source>
        <strain evidence="8">CBS 359.72</strain>
    </source>
</reference>
<dbReference type="PROSITE" id="PS50865">
    <property type="entry name" value="ZF_MYND_2"/>
    <property type="match status" value="1"/>
</dbReference>
<dbReference type="SUPFAM" id="SSF159941">
    <property type="entry name" value="MM3350-like"/>
    <property type="match status" value="1"/>
</dbReference>
<evidence type="ECO:0000313" key="9">
    <source>
        <dbReference type="Proteomes" id="UP001303647"/>
    </source>
</evidence>
<feature type="coiled-coil region" evidence="5">
    <location>
        <begin position="286"/>
        <end position="313"/>
    </location>
</feature>
<keyword evidence="9" id="KW-1185">Reference proteome</keyword>
<dbReference type="Proteomes" id="UP001303647">
    <property type="component" value="Unassembled WGS sequence"/>
</dbReference>
<evidence type="ECO:0000256" key="3">
    <source>
        <dbReference type="ARBA" id="ARBA00022833"/>
    </source>
</evidence>
<evidence type="ECO:0000313" key="8">
    <source>
        <dbReference type="EMBL" id="KAK4245957.1"/>
    </source>
</evidence>
<evidence type="ECO:0000256" key="4">
    <source>
        <dbReference type="PROSITE-ProRule" id="PRU00134"/>
    </source>
</evidence>
<dbReference type="Pfam" id="PF07929">
    <property type="entry name" value="PRiA4_ORF3"/>
    <property type="match status" value="1"/>
</dbReference>
<dbReference type="Pfam" id="PF01753">
    <property type="entry name" value="zf-MYND"/>
    <property type="match status" value="1"/>
</dbReference>
<feature type="compositionally biased region" description="Polar residues" evidence="6">
    <location>
        <begin position="1"/>
        <end position="12"/>
    </location>
</feature>
<keyword evidence="2 4" id="KW-0863">Zinc-finger</keyword>
<name>A0AAN7HHQ0_9PEZI</name>
<keyword evidence="3" id="KW-0862">Zinc</keyword>
<feature type="domain" description="MYND-type" evidence="7">
    <location>
        <begin position="9"/>
        <end position="54"/>
    </location>
</feature>
<dbReference type="PANTHER" id="PTHR41878:SF1">
    <property type="entry name" value="TNPR PROTEIN"/>
    <property type="match status" value="1"/>
</dbReference>
<proteinExistence type="predicted"/>
<dbReference type="PANTHER" id="PTHR41878">
    <property type="entry name" value="LEXA REPRESSOR-RELATED"/>
    <property type="match status" value="1"/>
</dbReference>
<keyword evidence="5" id="KW-0175">Coiled coil</keyword>
<evidence type="ECO:0000256" key="6">
    <source>
        <dbReference type="SAM" id="MobiDB-lite"/>
    </source>
</evidence>
<protein>
    <submittedName>
        <fullName evidence="8">Plasmid p 4b orf-3 family protein</fullName>
    </submittedName>
</protein>
<dbReference type="SUPFAM" id="SSF144232">
    <property type="entry name" value="HIT/MYND zinc finger-like"/>
    <property type="match status" value="1"/>
</dbReference>
<dbReference type="InterPro" id="IPR012912">
    <property type="entry name" value="Plasmid_pRiA4b_Orf3-like"/>
</dbReference>
<feature type="region of interest" description="Disordered" evidence="6">
    <location>
        <begin position="1"/>
        <end position="20"/>
    </location>
</feature>
<accession>A0AAN7HHQ0</accession>
<dbReference type="Gene3D" id="3.10.290.30">
    <property type="entry name" value="MM3350-like"/>
    <property type="match status" value="1"/>
</dbReference>
<keyword evidence="1" id="KW-0479">Metal-binding</keyword>
<dbReference type="Gene3D" id="6.10.140.2220">
    <property type="match status" value="1"/>
</dbReference>